<gene>
    <name evidence="1" type="ORF">UFOPK3992_00350</name>
</gene>
<sequence>MVDVTDVVERKFAALFRHESQMSDTDAVRARVTEWMAMTAREAGLPEGRLAESFRRVRTSF</sequence>
<dbReference type="AlphaFoldDB" id="A0A6J7NU43"/>
<dbReference type="EMBL" id="CAFBOZ010000033">
    <property type="protein sequence ID" value="CAB4995815.1"/>
    <property type="molecule type" value="Genomic_DNA"/>
</dbReference>
<evidence type="ECO:0000313" key="1">
    <source>
        <dbReference type="EMBL" id="CAB4995815.1"/>
    </source>
</evidence>
<name>A0A6J7NU43_9ZZZZ</name>
<reference evidence="1" key="1">
    <citation type="submission" date="2020-05" db="EMBL/GenBank/DDBJ databases">
        <authorList>
            <person name="Chiriac C."/>
            <person name="Salcher M."/>
            <person name="Ghai R."/>
            <person name="Kavagutti S V."/>
        </authorList>
    </citation>
    <scope>NUCLEOTIDE SEQUENCE</scope>
</reference>
<dbReference type="InterPro" id="IPR024078">
    <property type="entry name" value="LmbE-like_dom_sf"/>
</dbReference>
<dbReference type="SUPFAM" id="SSF102588">
    <property type="entry name" value="LmbE-like"/>
    <property type="match status" value="1"/>
</dbReference>
<proteinExistence type="predicted"/>
<protein>
    <submittedName>
        <fullName evidence="1">Unannotated protein</fullName>
    </submittedName>
</protein>
<accession>A0A6J7NU43</accession>
<dbReference type="Gene3D" id="3.40.50.10320">
    <property type="entry name" value="LmbE-like"/>
    <property type="match status" value="1"/>
</dbReference>
<organism evidence="1">
    <name type="scientific">freshwater metagenome</name>
    <dbReference type="NCBI Taxonomy" id="449393"/>
    <lineage>
        <taxon>unclassified sequences</taxon>
        <taxon>metagenomes</taxon>
        <taxon>ecological metagenomes</taxon>
    </lineage>
</organism>